<evidence type="ECO:0000313" key="3">
    <source>
        <dbReference type="EMBL" id="GFY56207.1"/>
    </source>
</evidence>
<dbReference type="GO" id="GO:0003824">
    <property type="term" value="F:catalytic activity"/>
    <property type="evidence" value="ECO:0007669"/>
    <property type="project" value="InterPro"/>
</dbReference>
<evidence type="ECO:0000256" key="1">
    <source>
        <dbReference type="SAM" id="MobiDB-lite"/>
    </source>
</evidence>
<protein>
    <recommendedName>
        <fullName evidence="2">Endonuclease/exonuclease/phosphatase domain-containing protein</fullName>
    </recommendedName>
</protein>
<dbReference type="InterPro" id="IPR005135">
    <property type="entry name" value="Endo/exonuclease/phosphatase"/>
</dbReference>
<accession>A0A8X7C7F6</accession>
<dbReference type="AlphaFoldDB" id="A0A8X7C7F6"/>
<organism evidence="3 4">
    <name type="scientific">Trichonephila inaurata madagascariensis</name>
    <dbReference type="NCBI Taxonomy" id="2747483"/>
    <lineage>
        <taxon>Eukaryota</taxon>
        <taxon>Metazoa</taxon>
        <taxon>Ecdysozoa</taxon>
        <taxon>Arthropoda</taxon>
        <taxon>Chelicerata</taxon>
        <taxon>Arachnida</taxon>
        <taxon>Araneae</taxon>
        <taxon>Araneomorphae</taxon>
        <taxon>Entelegynae</taxon>
        <taxon>Araneoidea</taxon>
        <taxon>Nephilidae</taxon>
        <taxon>Trichonephila</taxon>
        <taxon>Trichonephila inaurata</taxon>
    </lineage>
</organism>
<proteinExistence type="predicted"/>
<dbReference type="OrthoDB" id="410155at2759"/>
<dbReference type="Pfam" id="PF14529">
    <property type="entry name" value="Exo_endo_phos_2"/>
    <property type="match status" value="1"/>
</dbReference>
<reference evidence="3" key="1">
    <citation type="submission" date="2020-08" db="EMBL/GenBank/DDBJ databases">
        <title>Multicomponent nature underlies the extraordinary mechanical properties of spider dragline silk.</title>
        <authorList>
            <person name="Kono N."/>
            <person name="Nakamura H."/>
            <person name="Mori M."/>
            <person name="Yoshida Y."/>
            <person name="Ohtoshi R."/>
            <person name="Malay A.D."/>
            <person name="Moran D.A.P."/>
            <person name="Tomita M."/>
            <person name="Numata K."/>
            <person name="Arakawa K."/>
        </authorList>
    </citation>
    <scope>NUCLEOTIDE SEQUENCE</scope>
</reference>
<gene>
    <name evidence="3" type="ORF">TNIN_100141</name>
</gene>
<evidence type="ECO:0000259" key="2">
    <source>
        <dbReference type="Pfam" id="PF14529"/>
    </source>
</evidence>
<name>A0A8X7C7F6_9ARAC</name>
<feature type="region of interest" description="Disordered" evidence="1">
    <location>
        <begin position="1"/>
        <end position="36"/>
    </location>
</feature>
<sequence>MIRRFASDVPEPRSSVAGDLNAKHASWSPHSTEHPRKYHKKILGDNTGYSLIAPSEPTFIRQNYNSTTIDIAICKGMTVTDCSSISEL</sequence>
<dbReference type="Gene3D" id="3.60.10.10">
    <property type="entry name" value="Endonuclease/exonuclease/phosphatase"/>
    <property type="match status" value="1"/>
</dbReference>
<dbReference type="EMBL" id="BMAV01010827">
    <property type="protein sequence ID" value="GFY56207.1"/>
    <property type="molecule type" value="Genomic_DNA"/>
</dbReference>
<dbReference type="Proteomes" id="UP000886998">
    <property type="component" value="Unassembled WGS sequence"/>
</dbReference>
<feature type="domain" description="Endonuclease/exonuclease/phosphatase" evidence="2">
    <location>
        <begin position="3"/>
        <end position="80"/>
    </location>
</feature>
<dbReference type="InterPro" id="IPR036691">
    <property type="entry name" value="Endo/exonu/phosph_ase_sf"/>
</dbReference>
<keyword evidence="4" id="KW-1185">Reference proteome</keyword>
<dbReference type="SUPFAM" id="SSF56219">
    <property type="entry name" value="DNase I-like"/>
    <property type="match status" value="1"/>
</dbReference>
<comment type="caution">
    <text evidence="3">The sequence shown here is derived from an EMBL/GenBank/DDBJ whole genome shotgun (WGS) entry which is preliminary data.</text>
</comment>
<evidence type="ECO:0000313" key="4">
    <source>
        <dbReference type="Proteomes" id="UP000886998"/>
    </source>
</evidence>